<reference evidence="13" key="1">
    <citation type="submission" date="2021-09" db="EMBL/GenBank/DDBJ databases">
        <title>Fulvivirga sp. isolated from coastal sediment.</title>
        <authorList>
            <person name="Yu H."/>
        </authorList>
    </citation>
    <scope>NUCLEOTIDE SEQUENCE</scope>
    <source>
        <strain evidence="13">1062</strain>
    </source>
</reference>
<dbReference type="InterPro" id="IPR012910">
    <property type="entry name" value="Plug_dom"/>
</dbReference>
<evidence type="ECO:0000259" key="11">
    <source>
        <dbReference type="Pfam" id="PF00593"/>
    </source>
</evidence>
<evidence type="ECO:0000256" key="5">
    <source>
        <dbReference type="ARBA" id="ARBA00022729"/>
    </source>
</evidence>
<dbReference type="Pfam" id="PF07715">
    <property type="entry name" value="Plug"/>
    <property type="match status" value="1"/>
</dbReference>
<dbReference type="Gene3D" id="2.60.40.1120">
    <property type="entry name" value="Carboxypeptidase-like, regulatory domain"/>
    <property type="match status" value="1"/>
</dbReference>
<dbReference type="GO" id="GO:0033214">
    <property type="term" value="P:siderophore-iron import into cell"/>
    <property type="evidence" value="ECO:0007669"/>
    <property type="project" value="TreeGrafter"/>
</dbReference>
<dbReference type="PANTHER" id="PTHR30442">
    <property type="entry name" value="IRON III DICITRATE TRANSPORT PROTEIN FECA"/>
    <property type="match status" value="1"/>
</dbReference>
<keyword evidence="4 9" id="KW-0812">Transmembrane</keyword>
<dbReference type="EMBL" id="JAIXNE010000001">
    <property type="protein sequence ID" value="MCA6073268.1"/>
    <property type="molecule type" value="Genomic_DNA"/>
</dbReference>
<keyword evidence="3 9" id="KW-1134">Transmembrane beta strand</keyword>
<evidence type="ECO:0000256" key="8">
    <source>
        <dbReference type="ARBA" id="ARBA00023237"/>
    </source>
</evidence>
<accession>A0A9X1HLY9</accession>
<dbReference type="InterPro" id="IPR039426">
    <property type="entry name" value="TonB-dep_rcpt-like"/>
</dbReference>
<gene>
    <name evidence="13" type="ORF">LDX50_00220</name>
</gene>
<keyword evidence="8 9" id="KW-0998">Cell outer membrane</keyword>
<comment type="caution">
    <text evidence="13">The sequence shown here is derived from an EMBL/GenBank/DDBJ whole genome shotgun (WGS) entry which is preliminary data.</text>
</comment>
<dbReference type="Gene3D" id="2.170.130.10">
    <property type="entry name" value="TonB-dependent receptor, plug domain"/>
    <property type="match status" value="1"/>
</dbReference>
<keyword evidence="13" id="KW-0675">Receptor</keyword>
<dbReference type="GO" id="GO:0009279">
    <property type="term" value="C:cell outer membrane"/>
    <property type="evidence" value="ECO:0007669"/>
    <property type="project" value="UniProtKB-SubCell"/>
</dbReference>
<dbReference type="AlphaFoldDB" id="A0A9X1HLY9"/>
<dbReference type="Gene3D" id="2.40.170.20">
    <property type="entry name" value="TonB-dependent receptor, beta-barrel domain"/>
    <property type="match status" value="1"/>
</dbReference>
<evidence type="ECO:0000256" key="9">
    <source>
        <dbReference type="PROSITE-ProRule" id="PRU01360"/>
    </source>
</evidence>
<keyword evidence="2 9" id="KW-0813">Transport</keyword>
<evidence type="ECO:0000256" key="10">
    <source>
        <dbReference type="RuleBase" id="RU003357"/>
    </source>
</evidence>
<evidence type="ECO:0000256" key="3">
    <source>
        <dbReference type="ARBA" id="ARBA00022452"/>
    </source>
</evidence>
<feature type="domain" description="TonB-dependent receptor plug" evidence="12">
    <location>
        <begin position="125"/>
        <end position="234"/>
    </location>
</feature>
<dbReference type="Pfam" id="PF13715">
    <property type="entry name" value="CarbopepD_reg_2"/>
    <property type="match status" value="1"/>
</dbReference>
<keyword evidence="6 10" id="KW-0798">TonB box</keyword>
<evidence type="ECO:0000259" key="12">
    <source>
        <dbReference type="Pfam" id="PF07715"/>
    </source>
</evidence>
<evidence type="ECO:0000256" key="6">
    <source>
        <dbReference type="ARBA" id="ARBA00023077"/>
    </source>
</evidence>
<keyword evidence="14" id="KW-1185">Reference proteome</keyword>
<dbReference type="PANTHER" id="PTHR30442:SF0">
    <property type="entry name" value="FE(3+) DICITRATE TRANSPORT PROTEIN FECA"/>
    <property type="match status" value="1"/>
</dbReference>
<dbReference type="InterPro" id="IPR008969">
    <property type="entry name" value="CarboxyPept-like_regulatory"/>
</dbReference>
<evidence type="ECO:0000256" key="7">
    <source>
        <dbReference type="ARBA" id="ARBA00023136"/>
    </source>
</evidence>
<name>A0A9X1HLY9_9BACT</name>
<dbReference type="PROSITE" id="PS01156">
    <property type="entry name" value="TONB_DEPENDENT_REC_2"/>
    <property type="match status" value="1"/>
</dbReference>
<dbReference type="InterPro" id="IPR010917">
    <property type="entry name" value="TonB_rcpt_CS"/>
</dbReference>
<comment type="similarity">
    <text evidence="9 10">Belongs to the TonB-dependent receptor family.</text>
</comment>
<comment type="subcellular location">
    <subcellularLocation>
        <location evidence="1 9">Cell outer membrane</location>
        <topology evidence="1 9">Multi-pass membrane protein</topology>
    </subcellularLocation>
</comment>
<evidence type="ECO:0000313" key="14">
    <source>
        <dbReference type="Proteomes" id="UP001139409"/>
    </source>
</evidence>
<evidence type="ECO:0000313" key="13">
    <source>
        <dbReference type="EMBL" id="MCA6073268.1"/>
    </source>
</evidence>
<dbReference type="InterPro" id="IPR036942">
    <property type="entry name" value="Beta-barrel_TonB_sf"/>
</dbReference>
<proteinExistence type="inferred from homology"/>
<keyword evidence="7 9" id="KW-0472">Membrane</keyword>
<dbReference type="RefSeq" id="WP_225696387.1">
    <property type="nucleotide sequence ID" value="NZ_JAIXNE010000001.1"/>
</dbReference>
<dbReference type="PROSITE" id="PS52016">
    <property type="entry name" value="TONB_DEPENDENT_REC_3"/>
    <property type="match status" value="1"/>
</dbReference>
<dbReference type="SUPFAM" id="SSF56935">
    <property type="entry name" value="Porins"/>
    <property type="match status" value="1"/>
</dbReference>
<keyword evidence="5" id="KW-0732">Signal</keyword>
<evidence type="ECO:0000256" key="4">
    <source>
        <dbReference type="ARBA" id="ARBA00022692"/>
    </source>
</evidence>
<dbReference type="Pfam" id="PF00593">
    <property type="entry name" value="TonB_dep_Rec_b-barrel"/>
    <property type="match status" value="1"/>
</dbReference>
<dbReference type="SUPFAM" id="SSF49464">
    <property type="entry name" value="Carboxypeptidase regulatory domain-like"/>
    <property type="match status" value="1"/>
</dbReference>
<protein>
    <submittedName>
        <fullName evidence="13">TonB-dependent receptor</fullName>
    </submittedName>
</protein>
<dbReference type="InterPro" id="IPR037066">
    <property type="entry name" value="Plug_dom_sf"/>
</dbReference>
<dbReference type="InterPro" id="IPR000531">
    <property type="entry name" value="Beta-barrel_TonB"/>
</dbReference>
<feature type="domain" description="TonB-dependent receptor-like beta-barrel" evidence="11">
    <location>
        <begin position="343"/>
        <end position="787"/>
    </location>
</feature>
<evidence type="ECO:0000256" key="2">
    <source>
        <dbReference type="ARBA" id="ARBA00022448"/>
    </source>
</evidence>
<sequence length="817" mass="89697">MQKRLLLGLMLYLLAFGAISQEITIRGTVHQKGDNMPLQGVAVYLEGTSFGSSSSAAGNYEIKNVPVGNYVLVARLLGYDIKKLNLTLDGSSEVSIDFKLSENFTEISGVIIRGTSMTGGASGVNSVPGSAQYISPKELEKFSYSDINRILRSIPGINIQEEEGFGLRPNIGMRGTGVERSSKITLMEDGILIAPAPYAAPAAYYFPTVGRMQGIEVRKGSSQIKYGPYTTGGALNLISTQIPNELEGRINILGGNFGQRTVHANVGTSFKNGGFMVETYQMSADGFKELDNGGDTGFDSRDYLAKFRINTNPDAPVYQALMFKIGQTTGESNETYLGLTQEDFDQTPYRRYAGSQKDLMDTRHRQFSLQHVISPNNHIDVTTTAYMTQFDRNWYKLDKVRFNDPGNGSTSVGIASILDNPGDYTSAMSTIRGSGMDTLLVKANNRSYYSKGVQSIIGLQYQSPQWTHDIEAGIRIHRDEMDRYQWVDEYVMGDGIMELIKSGEPGTESNRIESANAIATFAQYTLSNGRYTFTPGLRYEHISVKREDYGSNDPERTGTSLSVSENIVGIFIPGLSVDYKLSSRLNTFIGVHKGFSPPGSREGTEPEESINYELGGRYGFAGLEVNGVVFLNDYSNLLGSDLAASGGAGTPDQFNGGQALVKGVELDLTYNILPVNNKLALPIQLVYTYTDGEFRNTFESEFEPWGNVQEGDKLPYMAPHQLAVNVTLESTRFNVNLSSKYISDMRTVAGQGEIPDNQIIGSQFVVDLSSNYFINKNISVFGSIRNITDEVYLVARRPAGLRPGLPRSFMLGVKAVF</sequence>
<organism evidence="13 14">
    <name type="scientific">Fulvivirga sedimenti</name>
    <dbReference type="NCBI Taxonomy" id="2879465"/>
    <lineage>
        <taxon>Bacteria</taxon>
        <taxon>Pseudomonadati</taxon>
        <taxon>Bacteroidota</taxon>
        <taxon>Cytophagia</taxon>
        <taxon>Cytophagales</taxon>
        <taxon>Fulvivirgaceae</taxon>
        <taxon>Fulvivirga</taxon>
    </lineage>
</organism>
<evidence type="ECO:0000256" key="1">
    <source>
        <dbReference type="ARBA" id="ARBA00004571"/>
    </source>
</evidence>
<dbReference type="Proteomes" id="UP001139409">
    <property type="component" value="Unassembled WGS sequence"/>
</dbReference>